<evidence type="ECO:0000313" key="9">
    <source>
        <dbReference type="RefSeq" id="XP_022956623.1"/>
    </source>
</evidence>
<evidence type="ECO:0000256" key="6">
    <source>
        <dbReference type="SAM" id="Phobius"/>
    </source>
</evidence>
<feature type="transmembrane region" description="Helical" evidence="6">
    <location>
        <begin position="214"/>
        <end position="237"/>
    </location>
</feature>
<keyword evidence="2 5" id="KW-0812">Transmembrane</keyword>
<evidence type="ECO:0000313" key="8">
    <source>
        <dbReference type="Proteomes" id="UP000504609"/>
    </source>
</evidence>
<protein>
    <submittedName>
        <fullName evidence="9">TLC domain-containing protein At5g14285-like</fullName>
    </submittedName>
</protein>
<evidence type="ECO:0000256" key="4">
    <source>
        <dbReference type="ARBA" id="ARBA00023136"/>
    </source>
</evidence>
<proteinExistence type="predicted"/>
<organism evidence="8 9">
    <name type="scientific">Cucurbita moschata</name>
    <name type="common">Winter crookneck squash</name>
    <name type="synonym">Cucurbita pepo var. moschata</name>
    <dbReference type="NCBI Taxonomy" id="3662"/>
    <lineage>
        <taxon>Eukaryota</taxon>
        <taxon>Viridiplantae</taxon>
        <taxon>Streptophyta</taxon>
        <taxon>Embryophyta</taxon>
        <taxon>Tracheophyta</taxon>
        <taxon>Spermatophyta</taxon>
        <taxon>Magnoliopsida</taxon>
        <taxon>eudicotyledons</taxon>
        <taxon>Gunneridae</taxon>
        <taxon>Pentapetalae</taxon>
        <taxon>rosids</taxon>
        <taxon>fabids</taxon>
        <taxon>Cucurbitales</taxon>
        <taxon>Cucurbitaceae</taxon>
        <taxon>Cucurbiteae</taxon>
        <taxon>Cucurbita</taxon>
    </lineage>
</organism>
<dbReference type="GeneID" id="111458300"/>
<dbReference type="SMART" id="SM00724">
    <property type="entry name" value="TLC"/>
    <property type="match status" value="1"/>
</dbReference>
<feature type="transmembrane region" description="Helical" evidence="6">
    <location>
        <begin position="45"/>
        <end position="66"/>
    </location>
</feature>
<dbReference type="InterPro" id="IPR006634">
    <property type="entry name" value="TLC-dom"/>
</dbReference>
<feature type="transmembrane region" description="Helical" evidence="6">
    <location>
        <begin position="176"/>
        <end position="194"/>
    </location>
</feature>
<dbReference type="PANTHER" id="PTHR31766">
    <property type="entry name" value="GLABROUS1 ENHANCER-BINDING PROTEIN-LIKE 2"/>
    <property type="match status" value="1"/>
</dbReference>
<feature type="domain" description="TLC" evidence="7">
    <location>
        <begin position="40"/>
        <end position="244"/>
    </location>
</feature>
<dbReference type="RefSeq" id="XP_022956623.1">
    <property type="nucleotide sequence ID" value="XM_023100855.1"/>
</dbReference>
<evidence type="ECO:0000256" key="1">
    <source>
        <dbReference type="ARBA" id="ARBA00004141"/>
    </source>
</evidence>
<dbReference type="KEGG" id="cmos:111458300"/>
<sequence length="249" mass="28514">MEFQMPESPSSLALLFFFFFMFLFVYVFAYLVVLQNWGPKHRLEASSCFISLAHGCPVVIMAIIAILQAPNMADFAALNTKYQGLVLEYSMAYFLMDLLHFILFYPRDFVFICHHLAVLYVFATCHYLVSRGALPILVLLVLAEFSSGCQNVWTLAGYRRADVPAAAKFQDFVSPYFFTFYSILRGGFAPVFLHKMGEFYVSSAAENLIPKWAWISWMGVIGTAIFVSILWVGNHWVLWFRRTKHGKAV</sequence>
<dbReference type="Proteomes" id="UP000504609">
    <property type="component" value="Unplaced"/>
</dbReference>
<feature type="transmembrane region" description="Helical" evidence="6">
    <location>
        <begin position="86"/>
        <end position="104"/>
    </location>
</feature>
<evidence type="ECO:0000256" key="2">
    <source>
        <dbReference type="ARBA" id="ARBA00022692"/>
    </source>
</evidence>
<accession>A0A6J1GXG9</accession>
<dbReference type="AlphaFoldDB" id="A0A6J1GXG9"/>
<evidence type="ECO:0000259" key="7">
    <source>
        <dbReference type="PROSITE" id="PS50922"/>
    </source>
</evidence>
<feature type="transmembrane region" description="Helical" evidence="6">
    <location>
        <begin position="12"/>
        <end position="33"/>
    </location>
</feature>
<gene>
    <name evidence="9" type="primary">LOC111458300</name>
</gene>
<feature type="transmembrane region" description="Helical" evidence="6">
    <location>
        <begin position="135"/>
        <end position="156"/>
    </location>
</feature>
<keyword evidence="4 5" id="KW-0472">Membrane</keyword>
<name>A0A6J1GXG9_CUCMO</name>
<dbReference type="PROSITE" id="PS50922">
    <property type="entry name" value="TLC"/>
    <property type="match status" value="1"/>
</dbReference>
<keyword evidence="8" id="KW-1185">Reference proteome</keyword>
<dbReference type="GO" id="GO:0016020">
    <property type="term" value="C:membrane"/>
    <property type="evidence" value="ECO:0007669"/>
    <property type="project" value="UniProtKB-SubCell"/>
</dbReference>
<keyword evidence="3 6" id="KW-1133">Transmembrane helix</keyword>
<dbReference type="InterPro" id="IPR040327">
    <property type="entry name" value="At5g14285-like"/>
</dbReference>
<dbReference type="PANTHER" id="PTHR31766:SF8">
    <property type="entry name" value="TLC DOMAIN-CONTAINING PROTEIN"/>
    <property type="match status" value="1"/>
</dbReference>
<reference evidence="9" key="1">
    <citation type="submission" date="2025-08" db="UniProtKB">
        <authorList>
            <consortium name="RefSeq"/>
        </authorList>
    </citation>
    <scope>IDENTIFICATION</scope>
    <source>
        <tissue evidence="9">Young leaves</tissue>
    </source>
</reference>
<comment type="subcellular location">
    <subcellularLocation>
        <location evidence="1">Membrane</location>
        <topology evidence="1">Multi-pass membrane protein</topology>
    </subcellularLocation>
</comment>
<evidence type="ECO:0000256" key="5">
    <source>
        <dbReference type="PROSITE-ProRule" id="PRU00205"/>
    </source>
</evidence>
<evidence type="ECO:0000256" key="3">
    <source>
        <dbReference type="ARBA" id="ARBA00022989"/>
    </source>
</evidence>
<feature type="transmembrane region" description="Helical" evidence="6">
    <location>
        <begin position="109"/>
        <end position="129"/>
    </location>
</feature>